<accession>A0A067BMV4</accession>
<dbReference type="EMBL" id="KK583502">
    <property type="protein sequence ID" value="KDO18080.1"/>
    <property type="molecule type" value="Genomic_DNA"/>
</dbReference>
<dbReference type="RefSeq" id="XP_012211214.1">
    <property type="nucleotide sequence ID" value="XM_012355824.1"/>
</dbReference>
<evidence type="ECO:0000313" key="2">
    <source>
        <dbReference type="Proteomes" id="UP000030745"/>
    </source>
</evidence>
<gene>
    <name evidence="1" type="ORF">SPRG_16518</name>
</gene>
<organism evidence="1 2">
    <name type="scientific">Saprolegnia parasitica (strain CBS 223.65)</name>
    <dbReference type="NCBI Taxonomy" id="695850"/>
    <lineage>
        <taxon>Eukaryota</taxon>
        <taxon>Sar</taxon>
        <taxon>Stramenopiles</taxon>
        <taxon>Oomycota</taxon>
        <taxon>Saprolegniomycetes</taxon>
        <taxon>Saprolegniales</taxon>
        <taxon>Saprolegniaceae</taxon>
        <taxon>Saprolegnia</taxon>
    </lineage>
</organism>
<keyword evidence="2" id="KW-1185">Reference proteome</keyword>
<dbReference type="VEuPathDB" id="FungiDB:SPRG_16518"/>
<dbReference type="GeneID" id="24138136"/>
<protein>
    <submittedName>
        <fullName evidence="1">Uncharacterized protein</fullName>
    </submittedName>
</protein>
<reference evidence="1 2" key="1">
    <citation type="journal article" date="2013" name="PLoS Genet.">
        <title>Distinctive expansion of potential virulence genes in the genome of the oomycete fish pathogen Saprolegnia parasitica.</title>
        <authorList>
            <person name="Jiang R.H."/>
            <person name="de Bruijn I."/>
            <person name="Haas B.J."/>
            <person name="Belmonte R."/>
            <person name="Lobach L."/>
            <person name="Christie J."/>
            <person name="van den Ackerveken G."/>
            <person name="Bottin A."/>
            <person name="Bulone V."/>
            <person name="Diaz-Moreno S.M."/>
            <person name="Dumas B."/>
            <person name="Fan L."/>
            <person name="Gaulin E."/>
            <person name="Govers F."/>
            <person name="Grenville-Briggs L.J."/>
            <person name="Horner N.R."/>
            <person name="Levin J.Z."/>
            <person name="Mammella M."/>
            <person name="Meijer H.J."/>
            <person name="Morris P."/>
            <person name="Nusbaum C."/>
            <person name="Oome S."/>
            <person name="Phillips A.J."/>
            <person name="van Rooyen D."/>
            <person name="Rzeszutek E."/>
            <person name="Saraiva M."/>
            <person name="Secombes C.J."/>
            <person name="Seidl M.F."/>
            <person name="Snel B."/>
            <person name="Stassen J.H."/>
            <person name="Sykes S."/>
            <person name="Tripathy S."/>
            <person name="van den Berg H."/>
            <person name="Vega-Arreguin J.C."/>
            <person name="Wawra S."/>
            <person name="Young S.K."/>
            <person name="Zeng Q."/>
            <person name="Dieguez-Uribeondo J."/>
            <person name="Russ C."/>
            <person name="Tyler B.M."/>
            <person name="van West P."/>
        </authorList>
    </citation>
    <scope>NUCLEOTIDE SEQUENCE [LARGE SCALE GENOMIC DNA]</scope>
    <source>
        <strain evidence="1 2">CBS 223.65</strain>
    </source>
</reference>
<dbReference type="KEGG" id="spar:SPRG_16518"/>
<evidence type="ECO:0000313" key="1">
    <source>
        <dbReference type="EMBL" id="KDO18080.1"/>
    </source>
</evidence>
<proteinExistence type="predicted"/>
<dbReference type="AlphaFoldDB" id="A0A067BMV4"/>
<name>A0A067BMV4_SAPPC</name>
<sequence length="277" mass="29924">MRASVVDAAVLAKIIKPFSDTMASTLQGVQSAFLSHVPVTRRPSSVSSRVRHATSVDGLVMYGDGAKDGDALARAVMRFVSRLALTTCTTASAHSALVDLGGVLWVRLHPAGNNFSKYFGKALPMIVAGISDESDIPPMAMALKPTLKILDKLYCDAVLASPRHLQHPTTLRSILKPLMLITQEFLGKHVEKETVAHLAKSMANAAMFSGVCLCLAEVIPSLLKTQLNPESVLKVKSRRCFRAALSLDTYIFVQRPSHYAHASGKGLEAFLRTSTLK</sequence>
<dbReference type="Proteomes" id="UP000030745">
    <property type="component" value="Unassembled WGS sequence"/>
</dbReference>